<accession>F7PJM4</accession>
<evidence type="ECO:0000313" key="5">
    <source>
        <dbReference type="Proteomes" id="UP000015381"/>
    </source>
</evidence>
<feature type="domain" description="DUF8069" evidence="1">
    <location>
        <begin position="1"/>
        <end position="94"/>
    </location>
</feature>
<evidence type="ECO:0000313" key="2">
    <source>
        <dbReference type="EMBL" id="CCQ35125.1"/>
    </source>
</evidence>
<keyword evidence="5" id="KW-1185">Reference proteome</keyword>
<evidence type="ECO:0000313" key="4">
    <source>
        <dbReference type="Proteomes" id="UP000003861"/>
    </source>
</evidence>
<proteinExistence type="predicted"/>
<dbReference type="HOGENOM" id="CLU_2353153_0_0_2"/>
<dbReference type="eggNOG" id="arCOG04514">
    <property type="taxonomic scope" value="Archaea"/>
</dbReference>
<reference evidence="3 4" key="2">
    <citation type="journal article" date="2013" name="PLoS ONE">
        <title>INDIGO - INtegrated Data Warehouse of MIcrobial GenOmes with Examples from the Red Sea Extremophiles.</title>
        <authorList>
            <person name="Alam I."/>
            <person name="Antunes A."/>
            <person name="Kamau A.A."/>
            <person name="Ba Alawi W."/>
            <person name="Kalkatawi M."/>
            <person name="Stingl U."/>
            <person name="Bajic V.B."/>
        </authorList>
    </citation>
    <scope>NUCLEOTIDE SEQUENCE [LARGE SCALE GENOMIC DNA]</scope>
    <source>
        <strain evidence="3 4">SARL4B</strain>
    </source>
</reference>
<dbReference type="Pfam" id="PF26266">
    <property type="entry name" value="DUF8069"/>
    <property type="match status" value="1"/>
</dbReference>
<geneLocation type="plasmid" evidence="2 5">
    <name>pHTIA</name>
</geneLocation>
<evidence type="ECO:0000259" key="1">
    <source>
        <dbReference type="Pfam" id="PF26266"/>
    </source>
</evidence>
<evidence type="ECO:0000313" key="3">
    <source>
        <dbReference type="EMBL" id="ERJ06486.1"/>
    </source>
</evidence>
<dbReference type="Proteomes" id="UP000003861">
    <property type="component" value="Unassembled WGS sequence"/>
</dbReference>
<dbReference type="AlphaFoldDB" id="F7PJM4"/>
<reference evidence="2 5" key="3">
    <citation type="journal article" date="2014" name="Environ. Microbiol.">
        <title>Halorhabdus tiamatea: proteogenomics and glycosidase activity measurements identify the first cultivated euryarchaeon from a deep-sea anoxic brine lake as potential polysaccharide degrader.</title>
        <authorList>
            <person name="Werner J."/>
            <person name="Ferrer M."/>
            <person name="Michel G."/>
            <person name="Mann A.J."/>
            <person name="Huang S."/>
            <person name="Juarez S."/>
            <person name="Ciordia S."/>
            <person name="Albar J.P."/>
            <person name="Alcaide M."/>
            <person name="La Cono V."/>
            <person name="Yakimov M.M."/>
            <person name="Antunes A."/>
            <person name="Taborda M."/>
            <person name="Da Costa M.S."/>
            <person name="Amann R.I."/>
            <person name="Gloeckner F.O."/>
            <person name="Golyshina O.V."/>
            <person name="Golyshin P.N."/>
            <person name="Teeling H."/>
        </authorList>
    </citation>
    <scope>NUCLEOTIDE SEQUENCE [LARGE SCALE GENOMIC DNA]</scope>
    <source>
        <strain evidence="5">SARL4B</strain>
        <strain evidence="2">Type strain: SARL4B</strain>
        <plasmid evidence="2">pHTIA</plasmid>
    </source>
</reference>
<dbReference type="OrthoDB" id="265281at2157"/>
<dbReference type="PATRIC" id="fig|1033806.12.peg.3017"/>
<dbReference type="KEGG" id="hti:HTIA_p3023"/>
<dbReference type="Proteomes" id="UP000015381">
    <property type="component" value="Plasmid pHTIA"/>
</dbReference>
<keyword evidence="2" id="KW-0614">Plasmid</keyword>
<dbReference type="EMBL" id="AFNT02000013">
    <property type="protein sequence ID" value="ERJ06486.1"/>
    <property type="molecule type" value="Genomic_DNA"/>
</dbReference>
<dbReference type="RefSeq" id="WP_008525998.1">
    <property type="nucleotide sequence ID" value="NC_021913.1"/>
</dbReference>
<dbReference type="GeneID" id="23797480"/>
<reference evidence="3 4" key="1">
    <citation type="journal article" date="2011" name="J. Bacteriol.">
        <title>Genome sequence of Halorhabdus tiamatea, the first archaeon isolated from a deep-sea anoxic brine lake.</title>
        <authorList>
            <person name="Antunes A."/>
            <person name="Alam I."/>
            <person name="Bajic V.B."/>
            <person name="Stingl U."/>
        </authorList>
    </citation>
    <scope>NUCLEOTIDE SEQUENCE [LARGE SCALE GENOMIC DNA]</scope>
    <source>
        <strain evidence="3 4">SARL4B</strain>
    </source>
</reference>
<name>F7PJM4_9EURY</name>
<protein>
    <recommendedName>
        <fullName evidence="1">DUF8069 domain-containing protein</fullName>
    </recommendedName>
</protein>
<organism evidence="3 4">
    <name type="scientific">Halorhabdus tiamatea SARL4B</name>
    <dbReference type="NCBI Taxonomy" id="1033806"/>
    <lineage>
        <taxon>Archaea</taxon>
        <taxon>Methanobacteriati</taxon>
        <taxon>Methanobacteriota</taxon>
        <taxon>Stenosarchaea group</taxon>
        <taxon>Halobacteria</taxon>
        <taxon>Halobacteriales</taxon>
        <taxon>Haloarculaceae</taxon>
        <taxon>Halorhabdus</taxon>
    </lineage>
</organism>
<dbReference type="InterPro" id="IPR058382">
    <property type="entry name" value="DUF8069"/>
</dbReference>
<sequence length="95" mass="10513">MSDPDAFDDTTADHERLETELLAQDRDAARGSTADIDEETARHLVGDLVNEEVVTPIPDQRVLVHEPSGQAFDSITQLAVFHRGWTAARDTPEET</sequence>
<gene>
    <name evidence="3" type="ORF">HLRTI_001373</name>
    <name evidence="2" type="ORF">HTIA_p3023</name>
</gene>
<dbReference type="EMBL" id="HF571521">
    <property type="protein sequence ID" value="CCQ35125.1"/>
    <property type="molecule type" value="Genomic_DNA"/>
</dbReference>